<keyword evidence="5 8" id="KW-0378">Hydrolase</keyword>
<dbReference type="InterPro" id="IPR003141">
    <property type="entry name" value="Pol/His_phosphatase_N"/>
</dbReference>
<dbReference type="GO" id="GO:0000105">
    <property type="term" value="P:L-histidine biosynthetic process"/>
    <property type="evidence" value="ECO:0007669"/>
    <property type="project" value="UniProtKB-UniRule"/>
</dbReference>
<dbReference type="InterPro" id="IPR016195">
    <property type="entry name" value="Pol/histidinol_Pase-like"/>
</dbReference>
<evidence type="ECO:0000256" key="8">
    <source>
        <dbReference type="RuleBase" id="RU366003"/>
    </source>
</evidence>
<dbReference type="PANTHER" id="PTHR21039:SF0">
    <property type="entry name" value="HISTIDINOL-PHOSPHATASE"/>
    <property type="match status" value="1"/>
</dbReference>
<evidence type="ECO:0000256" key="4">
    <source>
        <dbReference type="ARBA" id="ARBA00022605"/>
    </source>
</evidence>
<evidence type="ECO:0000256" key="1">
    <source>
        <dbReference type="ARBA" id="ARBA00004970"/>
    </source>
</evidence>
<feature type="region of interest" description="Disordered" evidence="9">
    <location>
        <begin position="1"/>
        <end position="30"/>
    </location>
</feature>
<evidence type="ECO:0000256" key="9">
    <source>
        <dbReference type="SAM" id="MobiDB-lite"/>
    </source>
</evidence>
<gene>
    <name evidence="11" type="ORF">K8U77_05515</name>
</gene>
<dbReference type="EMBL" id="DYWI01000104">
    <property type="protein sequence ID" value="HJF65554.1"/>
    <property type="molecule type" value="Genomic_DNA"/>
</dbReference>
<feature type="domain" description="Polymerase/histidinol phosphatase N-terminal" evidence="10">
    <location>
        <begin position="35"/>
        <end position="123"/>
    </location>
</feature>
<sequence>MERRTRTPWSNAAAGASRSGRQRPGGAMSQMPQLVDCHTHTLFSDGKATFRQNMRAAVSAGLATIACTDHLAHPTFMDCAIDESRLDEYAAEIRHMREEFPQLEIVHGFEADWYPGCEADIAATRGSATFLLGSIHYLDEFAIDWDEDMRAWEEWGANGVWRRYVDSWCEACFCPARFDSMAHPDLPRLMGQAGYAPTIALEPLWDRMAEAARDAGVHVELSTAALRKNLGDYYPAEGLLRRFCQTGVPITAGSDSHEASTVGFGIAEAYEHAARVGYKSVDVPTVDGDWRTIALD</sequence>
<name>A0A9D2UWD3_9ACTN</name>
<evidence type="ECO:0000256" key="5">
    <source>
        <dbReference type="ARBA" id="ARBA00022801"/>
    </source>
</evidence>
<comment type="caution">
    <text evidence="11">The sequence shown here is derived from an EMBL/GenBank/DDBJ whole genome shotgun (WGS) entry which is preliminary data.</text>
</comment>
<evidence type="ECO:0000256" key="3">
    <source>
        <dbReference type="ARBA" id="ARBA00013085"/>
    </source>
</evidence>
<dbReference type="EC" id="3.1.3.15" evidence="3 8"/>
<accession>A0A9D2UWD3</accession>
<dbReference type="SUPFAM" id="SSF89550">
    <property type="entry name" value="PHP domain-like"/>
    <property type="match status" value="1"/>
</dbReference>
<keyword evidence="6 8" id="KW-0368">Histidine biosynthesis</keyword>
<evidence type="ECO:0000259" key="10">
    <source>
        <dbReference type="SMART" id="SM00481"/>
    </source>
</evidence>
<comment type="catalytic activity">
    <reaction evidence="7 8">
        <text>L-histidinol phosphate + H2O = L-histidinol + phosphate</text>
        <dbReference type="Rhea" id="RHEA:14465"/>
        <dbReference type="ChEBI" id="CHEBI:15377"/>
        <dbReference type="ChEBI" id="CHEBI:43474"/>
        <dbReference type="ChEBI" id="CHEBI:57699"/>
        <dbReference type="ChEBI" id="CHEBI:57980"/>
        <dbReference type="EC" id="3.1.3.15"/>
    </reaction>
</comment>
<dbReference type="GO" id="GO:0004401">
    <property type="term" value="F:histidinol-phosphatase activity"/>
    <property type="evidence" value="ECO:0007669"/>
    <property type="project" value="UniProtKB-UniRule"/>
</dbReference>
<evidence type="ECO:0000313" key="12">
    <source>
        <dbReference type="Proteomes" id="UP000786989"/>
    </source>
</evidence>
<dbReference type="Pfam" id="PF02811">
    <property type="entry name" value="PHP"/>
    <property type="match status" value="1"/>
</dbReference>
<dbReference type="AlphaFoldDB" id="A0A9D2UWD3"/>
<feature type="compositionally biased region" description="Low complexity" evidence="9">
    <location>
        <begin position="10"/>
        <end position="27"/>
    </location>
</feature>
<organism evidence="11 12">
    <name type="scientific">Slackia equolifaciens</name>
    <dbReference type="NCBI Taxonomy" id="498718"/>
    <lineage>
        <taxon>Bacteria</taxon>
        <taxon>Bacillati</taxon>
        <taxon>Actinomycetota</taxon>
        <taxon>Coriobacteriia</taxon>
        <taxon>Eggerthellales</taxon>
        <taxon>Eggerthellaceae</taxon>
        <taxon>Slackia</taxon>
    </lineage>
</organism>
<proteinExistence type="inferred from homology"/>
<keyword evidence="4 8" id="KW-0028">Amino-acid biosynthesis</keyword>
<dbReference type="InterPro" id="IPR004013">
    <property type="entry name" value="PHP_dom"/>
</dbReference>
<comment type="similarity">
    <text evidence="2 8">Belongs to the PHP hydrolase family. HisK subfamily.</text>
</comment>
<dbReference type="GO" id="GO:0005737">
    <property type="term" value="C:cytoplasm"/>
    <property type="evidence" value="ECO:0007669"/>
    <property type="project" value="TreeGrafter"/>
</dbReference>
<dbReference type="PANTHER" id="PTHR21039">
    <property type="entry name" value="HISTIDINOL PHOSPHATASE-RELATED"/>
    <property type="match status" value="1"/>
</dbReference>
<dbReference type="InterPro" id="IPR010140">
    <property type="entry name" value="Histidinol_P_phosphatase_HisJ"/>
</dbReference>
<dbReference type="Proteomes" id="UP000786989">
    <property type="component" value="Unassembled WGS sequence"/>
</dbReference>
<dbReference type="NCBIfam" id="TIGR01856">
    <property type="entry name" value="hisJ_fam"/>
    <property type="match status" value="1"/>
</dbReference>
<reference evidence="11" key="1">
    <citation type="journal article" date="2021" name="PeerJ">
        <title>Extensive microbial diversity within the chicken gut microbiome revealed by metagenomics and culture.</title>
        <authorList>
            <person name="Gilroy R."/>
            <person name="Ravi A."/>
            <person name="Getino M."/>
            <person name="Pursley I."/>
            <person name="Horton D.L."/>
            <person name="Alikhan N.F."/>
            <person name="Baker D."/>
            <person name="Gharbi K."/>
            <person name="Hall N."/>
            <person name="Watson M."/>
            <person name="Adriaenssens E.M."/>
            <person name="Foster-Nyarko E."/>
            <person name="Jarju S."/>
            <person name="Secka A."/>
            <person name="Antonio M."/>
            <person name="Oren A."/>
            <person name="Chaudhuri R.R."/>
            <person name="La Ragione R."/>
            <person name="Hildebrand F."/>
            <person name="Pallen M.J."/>
        </authorList>
    </citation>
    <scope>NUCLEOTIDE SEQUENCE</scope>
    <source>
        <strain evidence="11">ChiGjej6B6-11269</strain>
    </source>
</reference>
<dbReference type="SMART" id="SM00481">
    <property type="entry name" value="POLIIIAc"/>
    <property type="match status" value="1"/>
</dbReference>
<protein>
    <recommendedName>
        <fullName evidence="3 8">Histidinol-phosphatase</fullName>
        <shortName evidence="8">HolPase</shortName>
        <ecNumber evidence="3 8">3.1.3.15</ecNumber>
    </recommendedName>
</protein>
<dbReference type="Gene3D" id="3.20.20.140">
    <property type="entry name" value="Metal-dependent hydrolases"/>
    <property type="match status" value="1"/>
</dbReference>
<evidence type="ECO:0000256" key="7">
    <source>
        <dbReference type="ARBA" id="ARBA00049158"/>
    </source>
</evidence>
<reference evidence="11" key="2">
    <citation type="submission" date="2021-09" db="EMBL/GenBank/DDBJ databases">
        <authorList>
            <person name="Gilroy R."/>
        </authorList>
    </citation>
    <scope>NUCLEOTIDE SEQUENCE</scope>
    <source>
        <strain evidence="11">ChiGjej6B6-11269</strain>
    </source>
</reference>
<evidence type="ECO:0000256" key="2">
    <source>
        <dbReference type="ARBA" id="ARBA00009152"/>
    </source>
</evidence>
<evidence type="ECO:0000313" key="11">
    <source>
        <dbReference type="EMBL" id="HJF65554.1"/>
    </source>
</evidence>
<evidence type="ECO:0000256" key="6">
    <source>
        <dbReference type="ARBA" id="ARBA00023102"/>
    </source>
</evidence>
<comment type="pathway">
    <text evidence="1 8">Amino-acid biosynthesis; L-histidine biosynthesis; L-histidine from 5-phospho-alpha-D-ribose 1-diphosphate: step 8/9.</text>
</comment>